<protein>
    <recommendedName>
        <fullName evidence="1">DUF7033 domain-containing protein</fullName>
    </recommendedName>
</protein>
<comment type="caution">
    <text evidence="2">The sequence shown here is derived from an EMBL/GenBank/DDBJ whole genome shotgun (WGS) entry which is preliminary data.</text>
</comment>
<dbReference type="eggNOG" id="COG0726">
    <property type="taxonomic scope" value="Bacteria"/>
</dbReference>
<gene>
    <name evidence="2" type="ORF">P278_01410</name>
</gene>
<evidence type="ECO:0000313" key="3">
    <source>
        <dbReference type="Proteomes" id="UP000018850"/>
    </source>
</evidence>
<proteinExistence type="predicted"/>
<dbReference type="EMBL" id="AYXY01000001">
    <property type="protein sequence ID" value="ETN96715.1"/>
    <property type="molecule type" value="Genomic_DNA"/>
</dbReference>
<keyword evidence="3" id="KW-1185">Reference proteome</keyword>
<dbReference type="AlphaFoldDB" id="W2URC5"/>
<reference evidence="2 3" key="2">
    <citation type="journal article" date="2016" name="Genome Announc.">
        <title>Draft Genome Sequence of Zhouia amylolytica AD3, Isolated from Tidal Flat Sediment.</title>
        <authorList>
            <person name="Jia B."/>
            <person name="Jin H.M."/>
            <person name="Lee H.J."/>
            <person name="Jeon C.O."/>
        </authorList>
    </citation>
    <scope>NUCLEOTIDE SEQUENCE [LARGE SCALE GENOMIC DNA]</scope>
    <source>
        <strain evidence="2 3">AD3</strain>
    </source>
</reference>
<reference evidence="3" key="1">
    <citation type="submission" date="2013-11" db="EMBL/GenBank/DDBJ databases">
        <title>Draft genome sequence from a member of Zhouia, isolated tidal flat.</title>
        <authorList>
            <person name="Jin H."/>
            <person name="Jeon C.O."/>
        </authorList>
    </citation>
    <scope>NUCLEOTIDE SEQUENCE [LARGE SCALE GENOMIC DNA]</scope>
    <source>
        <strain evidence="3">AD3</strain>
    </source>
</reference>
<dbReference type="RefSeq" id="WP_235444222.1">
    <property type="nucleotide sequence ID" value="NZ_AYXY01000001.1"/>
</dbReference>
<name>W2URC5_9FLAO</name>
<dbReference type="STRING" id="376730.SAMN04487906_2226"/>
<dbReference type="Pfam" id="PF23019">
    <property type="entry name" value="DUF7033"/>
    <property type="match status" value="1"/>
</dbReference>
<dbReference type="Proteomes" id="UP000018850">
    <property type="component" value="Unassembled WGS sequence"/>
</dbReference>
<dbReference type="CDD" id="cd10931">
    <property type="entry name" value="CE4_u7"/>
    <property type="match status" value="1"/>
</dbReference>
<organism evidence="2 3">
    <name type="scientific">Zhouia amylolytica AD3</name>
    <dbReference type="NCBI Taxonomy" id="1286632"/>
    <lineage>
        <taxon>Bacteria</taxon>
        <taxon>Pseudomonadati</taxon>
        <taxon>Bacteroidota</taxon>
        <taxon>Flavobacteriia</taxon>
        <taxon>Flavobacteriales</taxon>
        <taxon>Flavobacteriaceae</taxon>
        <taxon>Zhouia</taxon>
    </lineage>
</organism>
<accession>W2URC5</accession>
<evidence type="ECO:0000259" key="1">
    <source>
        <dbReference type="Pfam" id="PF23019"/>
    </source>
</evidence>
<evidence type="ECO:0000313" key="2">
    <source>
        <dbReference type="EMBL" id="ETN96715.1"/>
    </source>
</evidence>
<sequence length="407" mass="47833">MLLVDVRTTNDPEEFIAFIGPKINYSKGQLNGELFIRAHDLLFEQGISDVEVVVQEWDDVPCFFSTSERSHVPFDVFAASFYLLSRYEEYLPHVKDQHGRYPAEESLAYKHKFLELPVVDIWVDKLKLFLEAHYPSFQFKERIYQAFPIVDVPVLYNYRKKGIIRTIASTLLDLAYFNLKDVFERFQVLLGVKKDPFDNFDALIQLHKKNNIHAIYFFLMGDYSTYDKNISINNPSFRRLVKSVADYSIVSLMASYEAFDNVEMLKMERKRLINFINRPVKRVRWRFNRLNIPESYRMMTNAEFNEDYTMGYSGYPGFRAGTCSPFNFYDISFEEQLPVKVLPFCASHVLMQNAANFQHVKRKLLALEDSVRSVNGTFTVVFSNEVLNPQTRNELWKLYAEMFSNKN</sequence>
<feature type="domain" description="DUF7033" evidence="1">
    <location>
        <begin position="72"/>
        <end position="160"/>
    </location>
</feature>
<dbReference type="PATRIC" id="fig|1286632.3.peg.140"/>
<dbReference type="InterPro" id="IPR054297">
    <property type="entry name" value="DUF7033"/>
</dbReference>